<proteinExistence type="predicted"/>
<evidence type="ECO:0000259" key="2">
    <source>
        <dbReference type="Pfam" id="PF07510"/>
    </source>
</evidence>
<feature type="transmembrane region" description="Helical" evidence="1">
    <location>
        <begin position="21"/>
        <end position="42"/>
    </location>
</feature>
<evidence type="ECO:0000256" key="1">
    <source>
        <dbReference type="SAM" id="Phobius"/>
    </source>
</evidence>
<reference evidence="4" key="1">
    <citation type="submission" date="2023-09" db="EMBL/GenBank/DDBJ databases">
        <authorList>
            <person name="Li S."/>
            <person name="Li X."/>
            <person name="Zhang C."/>
            <person name="Zhao Z."/>
        </authorList>
    </citation>
    <scope>NUCLEOTIDE SEQUENCE [LARGE SCALE GENOMIC DNA]</scope>
    <source>
        <strain evidence="4">SQ149</strain>
    </source>
</reference>
<evidence type="ECO:0000313" key="4">
    <source>
        <dbReference type="Proteomes" id="UP001258994"/>
    </source>
</evidence>
<dbReference type="Proteomes" id="UP001258994">
    <property type="component" value="Chromosome"/>
</dbReference>
<keyword evidence="3" id="KW-0255">Endonuclease</keyword>
<dbReference type="PANTHER" id="PTHR24094">
    <property type="entry name" value="SECRETED PROTEIN"/>
    <property type="match status" value="1"/>
</dbReference>
<gene>
    <name evidence="3" type="ORF">RGQ13_11660</name>
</gene>
<dbReference type="EMBL" id="CP134145">
    <property type="protein sequence ID" value="WNC70787.1"/>
    <property type="molecule type" value="Genomic_DNA"/>
</dbReference>
<dbReference type="Pfam" id="PF07510">
    <property type="entry name" value="GmrSD_C"/>
    <property type="match status" value="1"/>
</dbReference>
<keyword evidence="4" id="KW-1185">Reference proteome</keyword>
<accession>A0ABY9TPM8</accession>
<dbReference type="PANTHER" id="PTHR24094:SF15">
    <property type="entry name" value="AMP-DEPENDENT SYNTHETASE_LIGASE DOMAIN-CONTAINING PROTEIN-RELATED"/>
    <property type="match status" value="1"/>
</dbReference>
<keyword evidence="1" id="KW-0812">Transmembrane</keyword>
<dbReference type="InterPro" id="IPR011089">
    <property type="entry name" value="GmrSD_C"/>
</dbReference>
<dbReference type="RefSeq" id="WP_348389924.1">
    <property type="nucleotide sequence ID" value="NZ_CP134145.1"/>
</dbReference>
<keyword evidence="3" id="KW-0540">Nuclease</keyword>
<keyword evidence="1" id="KW-0472">Membrane</keyword>
<keyword evidence="1" id="KW-1133">Transmembrane helix</keyword>
<keyword evidence="3" id="KW-0378">Hydrolase</keyword>
<evidence type="ECO:0000313" key="3">
    <source>
        <dbReference type="EMBL" id="WNC70787.1"/>
    </source>
</evidence>
<sequence length="261" mass="29310">MHRNECITLKRNCFTDMLKNYFVVCLIAVSIFFDVHAASGLVKKSKSGICHSQESSYYNRTKDFTAFDSLESCINSGGRLPKGFVDKSIAKGDAVNSPELHLQHYNRSQFGSGWSDVDRDCQNSRMEVLVAQSVAPVHFKDSRECSVRSGKWISPFTGETIYKASSIDIDHVVPLKWAWDHGASTWSYEQRVTFANDPANLLSVEAGLNRSKGAKGLDEWLPPKNQCQYIARFMRVMNKYPLVVGSKKLNSIASLKSNYCS</sequence>
<name>A0ABY9TPM8_9GAMM</name>
<dbReference type="GO" id="GO:0004519">
    <property type="term" value="F:endonuclease activity"/>
    <property type="evidence" value="ECO:0007669"/>
    <property type="project" value="UniProtKB-KW"/>
</dbReference>
<organism evidence="3 4">
    <name type="scientific">Thalassotalea psychrophila</name>
    <dbReference type="NCBI Taxonomy" id="3065647"/>
    <lineage>
        <taxon>Bacteria</taxon>
        <taxon>Pseudomonadati</taxon>
        <taxon>Pseudomonadota</taxon>
        <taxon>Gammaproteobacteria</taxon>
        <taxon>Alteromonadales</taxon>
        <taxon>Colwelliaceae</taxon>
        <taxon>Thalassotalea</taxon>
    </lineage>
</organism>
<feature type="domain" description="GmrSD restriction endonucleases C-terminal" evidence="2">
    <location>
        <begin position="164"/>
        <end position="239"/>
    </location>
</feature>
<protein>
    <submittedName>
        <fullName evidence="3">HNH endonuclease family protein</fullName>
    </submittedName>
</protein>